<dbReference type="GeneID" id="112452733"/>
<evidence type="ECO:0000256" key="13">
    <source>
        <dbReference type="SAM" id="Phobius"/>
    </source>
</evidence>
<dbReference type="OrthoDB" id="6502088at2759"/>
<dbReference type="GO" id="GO:0015280">
    <property type="term" value="F:ligand-gated sodium channel activity"/>
    <property type="evidence" value="ECO:0007669"/>
    <property type="project" value="TreeGrafter"/>
</dbReference>
<evidence type="ECO:0000256" key="11">
    <source>
        <dbReference type="ARBA" id="ARBA00023303"/>
    </source>
</evidence>
<keyword evidence="9 13" id="KW-0472">Membrane</keyword>
<evidence type="ECO:0000256" key="12">
    <source>
        <dbReference type="RuleBase" id="RU000679"/>
    </source>
</evidence>
<evidence type="ECO:0000256" key="1">
    <source>
        <dbReference type="ARBA" id="ARBA00004141"/>
    </source>
</evidence>
<keyword evidence="7" id="KW-0915">Sodium</keyword>
<reference evidence="15" key="1">
    <citation type="submission" date="2025-08" db="UniProtKB">
        <authorList>
            <consortium name="RefSeq"/>
        </authorList>
    </citation>
    <scope>IDENTIFICATION</scope>
    <source>
        <tissue evidence="15">Whole body</tissue>
    </source>
</reference>
<evidence type="ECO:0000256" key="3">
    <source>
        <dbReference type="ARBA" id="ARBA00022448"/>
    </source>
</evidence>
<keyword evidence="8 12" id="KW-0406">Ion transport</keyword>
<evidence type="ECO:0000313" key="15">
    <source>
        <dbReference type="RefSeq" id="XP_024868859.1"/>
    </source>
</evidence>
<comment type="subcellular location">
    <subcellularLocation>
        <location evidence="1">Membrane</location>
        <topology evidence="1">Multi-pass membrane protein</topology>
    </subcellularLocation>
</comment>
<evidence type="ECO:0000313" key="14">
    <source>
        <dbReference type="Proteomes" id="UP000504618"/>
    </source>
</evidence>
<dbReference type="Proteomes" id="UP000504618">
    <property type="component" value="Unplaced"/>
</dbReference>
<feature type="transmembrane region" description="Helical" evidence="13">
    <location>
        <begin position="498"/>
        <end position="530"/>
    </location>
</feature>
<feature type="transmembrane region" description="Helical" evidence="13">
    <location>
        <begin position="83"/>
        <end position="104"/>
    </location>
</feature>
<dbReference type="Gene3D" id="2.60.470.10">
    <property type="entry name" value="Acid-sensing ion channels like domains"/>
    <property type="match status" value="1"/>
</dbReference>
<keyword evidence="5 12" id="KW-0812">Transmembrane</keyword>
<dbReference type="PANTHER" id="PTHR11690:SF237">
    <property type="entry name" value="PICKPOCKET 16-RELATED"/>
    <property type="match status" value="1"/>
</dbReference>
<name>A0A6J1PH46_9HYME</name>
<evidence type="ECO:0000256" key="4">
    <source>
        <dbReference type="ARBA" id="ARBA00022461"/>
    </source>
</evidence>
<proteinExistence type="inferred from homology"/>
<sequence>MLDTSQHRRHRVKKITVNHVEASKRMRKELFDHANIKLYNRSVVKSKKVTALQLLREYLPISSVHGMQYFSKLQIKSSIIGKIFWTLIMICSFVFLALMLHKFWVRYSTNPTRSIIRSFHTPIFRAPFPALTICPLIPPKAARRRKVFESLHIPHNMTNNTARFLVRYGPAFANENAPGGKTHVDELKLLLKTNNMTLVDLVRALRPCEDIFDFCSWNDDEKDCSELFKVSYTFAGICCSFNYLLEDYIKNGSKATADFDDLLTTPFYGARSGLKVILNRDFLVEDGDDTEEKYVKYSTNSVGLVMFPHHPLEYVTTIATRQILQTEQELQISIIPSVKKKLSGYYKRNSIGKWVPKCADKKTELKYFPVYQYSNCFISCSIEAVLQACGCVPHYYTPIAHKYSFRICDWEDFECLYRNANNIRVIQNVFTENFTCECLTPCWNVIYELRTSMLVLNGDHYFNSPMYRNLSKAQSVLKVFMRSETFIEMDTIPVADELYLLASLGGIFSLFLGCSFISAIEIFYFVGLFFRTKSKKSK</sequence>
<evidence type="ECO:0000256" key="9">
    <source>
        <dbReference type="ARBA" id="ARBA00023136"/>
    </source>
</evidence>
<keyword evidence="11 12" id="KW-0407">Ion channel</keyword>
<evidence type="ECO:0000256" key="7">
    <source>
        <dbReference type="ARBA" id="ARBA00023053"/>
    </source>
</evidence>
<evidence type="ECO:0000256" key="2">
    <source>
        <dbReference type="ARBA" id="ARBA00007193"/>
    </source>
</evidence>
<keyword evidence="10 12" id="KW-0739">Sodium transport</keyword>
<evidence type="ECO:0000256" key="5">
    <source>
        <dbReference type="ARBA" id="ARBA00022692"/>
    </source>
</evidence>
<dbReference type="RefSeq" id="XP_024868859.1">
    <property type="nucleotide sequence ID" value="XM_025013091.1"/>
</dbReference>
<keyword evidence="4 12" id="KW-0894">Sodium channel</keyword>
<protein>
    <submittedName>
        <fullName evidence="15">Sodium channel protein Nach-like</fullName>
    </submittedName>
</protein>
<gene>
    <name evidence="15" type="primary">LOC112452733</name>
</gene>
<comment type="similarity">
    <text evidence="2 12">Belongs to the amiloride-sensitive sodium channel (TC 1.A.6) family.</text>
</comment>
<keyword evidence="14" id="KW-1185">Reference proteome</keyword>
<dbReference type="AlphaFoldDB" id="A0A6J1PH46"/>
<organism evidence="14 15">
    <name type="scientific">Temnothorax curvispinosus</name>
    <dbReference type="NCBI Taxonomy" id="300111"/>
    <lineage>
        <taxon>Eukaryota</taxon>
        <taxon>Metazoa</taxon>
        <taxon>Ecdysozoa</taxon>
        <taxon>Arthropoda</taxon>
        <taxon>Hexapoda</taxon>
        <taxon>Insecta</taxon>
        <taxon>Pterygota</taxon>
        <taxon>Neoptera</taxon>
        <taxon>Endopterygota</taxon>
        <taxon>Hymenoptera</taxon>
        <taxon>Apocrita</taxon>
        <taxon>Aculeata</taxon>
        <taxon>Formicoidea</taxon>
        <taxon>Formicidae</taxon>
        <taxon>Myrmicinae</taxon>
        <taxon>Temnothorax</taxon>
    </lineage>
</organism>
<dbReference type="InterPro" id="IPR001873">
    <property type="entry name" value="ENaC"/>
</dbReference>
<evidence type="ECO:0000256" key="6">
    <source>
        <dbReference type="ARBA" id="ARBA00022989"/>
    </source>
</evidence>
<accession>A0A6J1PH46</accession>
<evidence type="ECO:0000256" key="8">
    <source>
        <dbReference type="ARBA" id="ARBA00023065"/>
    </source>
</evidence>
<evidence type="ECO:0000256" key="10">
    <source>
        <dbReference type="ARBA" id="ARBA00023201"/>
    </source>
</evidence>
<keyword evidence="3 12" id="KW-0813">Transport</keyword>
<dbReference type="GO" id="GO:0005886">
    <property type="term" value="C:plasma membrane"/>
    <property type="evidence" value="ECO:0007669"/>
    <property type="project" value="TreeGrafter"/>
</dbReference>
<keyword evidence="6 13" id="KW-1133">Transmembrane helix</keyword>
<dbReference type="PANTHER" id="PTHR11690">
    <property type="entry name" value="AMILORIDE-SENSITIVE SODIUM CHANNEL-RELATED"/>
    <property type="match status" value="1"/>
</dbReference>
<dbReference type="Pfam" id="PF00858">
    <property type="entry name" value="ASC"/>
    <property type="match status" value="1"/>
</dbReference>
<dbReference type="Gene3D" id="1.10.287.770">
    <property type="entry name" value="YojJ-like"/>
    <property type="match status" value="1"/>
</dbReference>